<gene>
    <name evidence="2" type="ORF">CJD36_006985</name>
</gene>
<evidence type="ECO:0000256" key="1">
    <source>
        <dbReference type="SAM" id="SignalP"/>
    </source>
</evidence>
<dbReference type="EMBL" id="PPSL01000002">
    <property type="protein sequence ID" value="PQJ11539.1"/>
    <property type="molecule type" value="Genomic_DNA"/>
</dbReference>
<evidence type="ECO:0000313" key="2">
    <source>
        <dbReference type="EMBL" id="PQJ11539.1"/>
    </source>
</evidence>
<sequence length="252" mass="26003">MRKINLTYMLALGIAVAFTSCTKKGDTGPAGATGPAGPTYTGAISGHISLFDQYGSKVLTGLGNTQLSLSGGAPVAADAVGYYIFGGTKTGSYTISATNSGYADTRLNNFQFLADTLNRDIKLSAIPNFSPTAVTVYTMAGGTGDSVVMTFATDSRVRNCILFLNSTSTVNNMPANYLLSYSRSIGANVPRAVLLIPKQDLLNAGLTSGANVYYAAYGYAVSDASSYEDLGTGKTVYTAVSASSMTGTGIVP</sequence>
<dbReference type="PROSITE" id="PS51257">
    <property type="entry name" value="PROKAR_LIPOPROTEIN"/>
    <property type="match status" value="1"/>
</dbReference>
<keyword evidence="3" id="KW-1185">Reference proteome</keyword>
<feature type="chain" id="PRO_5015604641" description="Carboxypeptidase regulatory-like domain-containing protein" evidence="1">
    <location>
        <begin position="18"/>
        <end position="252"/>
    </location>
</feature>
<feature type="signal peptide" evidence="1">
    <location>
        <begin position="1"/>
        <end position="17"/>
    </location>
</feature>
<protein>
    <recommendedName>
        <fullName evidence="4">Carboxypeptidase regulatory-like domain-containing protein</fullName>
    </recommendedName>
</protein>
<evidence type="ECO:0000313" key="3">
    <source>
        <dbReference type="Proteomes" id="UP000239872"/>
    </source>
</evidence>
<reference evidence="2 3" key="1">
    <citation type="submission" date="2018-01" db="EMBL/GenBank/DDBJ databases">
        <title>A novel member of the phylum Bacteroidetes isolated from glacier ice.</title>
        <authorList>
            <person name="Liu Q."/>
            <person name="Xin Y.-H."/>
        </authorList>
    </citation>
    <scope>NUCLEOTIDE SEQUENCE [LARGE SCALE GENOMIC DNA]</scope>
    <source>
        <strain evidence="2 3">RB1R16</strain>
    </source>
</reference>
<dbReference type="RefSeq" id="WP_105038419.1">
    <property type="nucleotide sequence ID" value="NZ_PPSL01000002.1"/>
</dbReference>
<accession>A0A2S7SX85</accession>
<comment type="caution">
    <text evidence="2">The sequence shown here is derived from an EMBL/GenBank/DDBJ whole genome shotgun (WGS) entry which is preliminary data.</text>
</comment>
<name>A0A2S7SX85_9BACT</name>
<evidence type="ECO:0008006" key="4">
    <source>
        <dbReference type="Google" id="ProtNLM"/>
    </source>
</evidence>
<proteinExistence type="predicted"/>
<dbReference type="AlphaFoldDB" id="A0A2S7SX85"/>
<dbReference type="Proteomes" id="UP000239872">
    <property type="component" value="Unassembled WGS sequence"/>
</dbReference>
<keyword evidence="1" id="KW-0732">Signal</keyword>
<organism evidence="2 3">
    <name type="scientific">Flavipsychrobacter stenotrophus</name>
    <dbReference type="NCBI Taxonomy" id="2077091"/>
    <lineage>
        <taxon>Bacteria</taxon>
        <taxon>Pseudomonadati</taxon>
        <taxon>Bacteroidota</taxon>
        <taxon>Chitinophagia</taxon>
        <taxon>Chitinophagales</taxon>
        <taxon>Chitinophagaceae</taxon>
        <taxon>Flavipsychrobacter</taxon>
    </lineage>
</organism>